<dbReference type="PANTHER" id="PTHR24223:SF415">
    <property type="entry name" value="FI20190P1"/>
    <property type="match status" value="1"/>
</dbReference>
<dbReference type="InterPro" id="IPR011527">
    <property type="entry name" value="ABC1_TM_dom"/>
</dbReference>
<feature type="domain" description="ABC transmembrane type-1" evidence="11">
    <location>
        <begin position="96"/>
        <end position="362"/>
    </location>
</feature>
<evidence type="ECO:0000256" key="2">
    <source>
        <dbReference type="ARBA" id="ARBA00022448"/>
    </source>
</evidence>
<evidence type="ECO:0000256" key="8">
    <source>
        <dbReference type="ARBA" id="ARBA00023136"/>
    </source>
</evidence>
<feature type="transmembrane region" description="Helical" evidence="9">
    <location>
        <begin position="926"/>
        <end position="948"/>
    </location>
</feature>
<keyword evidence="6" id="KW-0067">ATP-binding</keyword>
<dbReference type="SUPFAM" id="SSF90123">
    <property type="entry name" value="ABC transporter transmembrane region"/>
    <property type="match status" value="2"/>
</dbReference>
<dbReference type="SUPFAM" id="SSF52540">
    <property type="entry name" value="P-loop containing nucleoside triphosphate hydrolases"/>
    <property type="match status" value="2"/>
</dbReference>
<evidence type="ECO:0000256" key="4">
    <source>
        <dbReference type="ARBA" id="ARBA00022737"/>
    </source>
</evidence>
<comment type="subcellular location">
    <subcellularLocation>
        <location evidence="1">Membrane</location>
        <topology evidence="1">Multi-pass membrane protein</topology>
    </subcellularLocation>
</comment>
<dbReference type="CDD" id="cd18579">
    <property type="entry name" value="ABC_6TM_ABCC_D1"/>
    <property type="match status" value="1"/>
</dbReference>
<keyword evidence="8 9" id="KW-0472">Membrane</keyword>
<dbReference type="FunFam" id="1.20.1560.10:FF:000026">
    <property type="entry name" value="Multidrug resistance-associated protein lethal(2)03659"/>
    <property type="match status" value="1"/>
</dbReference>
<feature type="domain" description="ABC transmembrane type-1" evidence="11">
    <location>
        <begin position="726"/>
        <end position="1074"/>
    </location>
</feature>
<reference evidence="12" key="1">
    <citation type="submission" date="2023-03" db="EMBL/GenBank/DDBJ databases">
        <title>Chromosome-level genomes of two armyworms, Mythimna separata and Mythimna loreyi, provide insights into the biosynthesis and reception of sex pheromones.</title>
        <authorList>
            <person name="Zhao H."/>
        </authorList>
    </citation>
    <scope>NUCLEOTIDE SEQUENCE</scope>
    <source>
        <strain evidence="12">BeijingLab</strain>
        <tissue evidence="12">Pupa</tissue>
    </source>
</reference>
<dbReference type="PROSITE" id="PS00211">
    <property type="entry name" value="ABC_TRANSPORTER_1"/>
    <property type="match status" value="1"/>
</dbReference>
<keyword evidence="7 9" id="KW-1133">Transmembrane helix</keyword>
<keyword evidence="4" id="KW-0677">Repeat</keyword>
<dbReference type="GO" id="GO:0016020">
    <property type="term" value="C:membrane"/>
    <property type="evidence" value="ECO:0007669"/>
    <property type="project" value="UniProtKB-SubCell"/>
</dbReference>
<gene>
    <name evidence="12" type="ORF">PYW07_013931</name>
</gene>
<dbReference type="GO" id="GO:0140359">
    <property type="term" value="F:ABC-type transporter activity"/>
    <property type="evidence" value="ECO:0007669"/>
    <property type="project" value="InterPro"/>
</dbReference>
<evidence type="ECO:0000256" key="1">
    <source>
        <dbReference type="ARBA" id="ARBA00004141"/>
    </source>
</evidence>
<dbReference type="EMBL" id="JARGEI010000020">
    <property type="protein sequence ID" value="KAJ8713561.1"/>
    <property type="molecule type" value="Genomic_DNA"/>
</dbReference>
<dbReference type="Pfam" id="PF00005">
    <property type="entry name" value="ABC_tran"/>
    <property type="match status" value="2"/>
</dbReference>
<proteinExistence type="predicted"/>
<feature type="transmembrane region" description="Helical" evidence="9">
    <location>
        <begin position="1009"/>
        <end position="1029"/>
    </location>
</feature>
<dbReference type="GO" id="GO:0005524">
    <property type="term" value="F:ATP binding"/>
    <property type="evidence" value="ECO:0007669"/>
    <property type="project" value="UniProtKB-KW"/>
</dbReference>
<dbReference type="SMART" id="SM00382">
    <property type="entry name" value="AAA"/>
    <property type="match status" value="2"/>
</dbReference>
<dbReference type="Pfam" id="PF00664">
    <property type="entry name" value="ABC_membrane"/>
    <property type="match status" value="2"/>
</dbReference>
<evidence type="ECO:0000259" key="10">
    <source>
        <dbReference type="PROSITE" id="PS50893"/>
    </source>
</evidence>
<dbReference type="InterPro" id="IPR003593">
    <property type="entry name" value="AAA+_ATPase"/>
</dbReference>
<keyword evidence="5" id="KW-0547">Nucleotide-binding</keyword>
<feature type="transmembrane region" description="Helical" evidence="9">
    <location>
        <begin position="354"/>
        <end position="376"/>
    </location>
</feature>
<accession>A0AAD7YF15</accession>
<dbReference type="InterPro" id="IPR036640">
    <property type="entry name" value="ABC1_TM_sf"/>
</dbReference>
<dbReference type="PROSITE" id="PS50893">
    <property type="entry name" value="ABC_TRANSPORTER_2"/>
    <property type="match status" value="2"/>
</dbReference>
<dbReference type="PANTHER" id="PTHR24223">
    <property type="entry name" value="ATP-BINDING CASSETTE SUB-FAMILY C"/>
    <property type="match status" value="1"/>
</dbReference>
<dbReference type="FunFam" id="3.40.50.300:FF:000973">
    <property type="entry name" value="Multidrug resistance-associated protein 4"/>
    <property type="match status" value="1"/>
</dbReference>
<feature type="transmembrane region" description="Helical" evidence="9">
    <location>
        <begin position="207"/>
        <end position="229"/>
    </location>
</feature>
<dbReference type="CDD" id="cd18580">
    <property type="entry name" value="ABC_6TM_ABCC_D2"/>
    <property type="match status" value="1"/>
</dbReference>
<dbReference type="Gene3D" id="3.40.50.300">
    <property type="entry name" value="P-loop containing nucleotide triphosphate hydrolases"/>
    <property type="match status" value="2"/>
</dbReference>
<dbReference type="PROSITE" id="PS50929">
    <property type="entry name" value="ABC_TM1F"/>
    <property type="match status" value="2"/>
</dbReference>
<organism evidence="12 13">
    <name type="scientific">Mythimna separata</name>
    <name type="common">Oriental armyworm</name>
    <name type="synonym">Pseudaletia separata</name>
    <dbReference type="NCBI Taxonomy" id="271217"/>
    <lineage>
        <taxon>Eukaryota</taxon>
        <taxon>Metazoa</taxon>
        <taxon>Ecdysozoa</taxon>
        <taxon>Arthropoda</taxon>
        <taxon>Hexapoda</taxon>
        <taxon>Insecta</taxon>
        <taxon>Pterygota</taxon>
        <taxon>Neoptera</taxon>
        <taxon>Endopterygota</taxon>
        <taxon>Lepidoptera</taxon>
        <taxon>Glossata</taxon>
        <taxon>Ditrysia</taxon>
        <taxon>Noctuoidea</taxon>
        <taxon>Noctuidae</taxon>
        <taxon>Noctuinae</taxon>
        <taxon>Hadenini</taxon>
        <taxon>Mythimna</taxon>
    </lineage>
</organism>
<feature type="transmembrane region" description="Helical" evidence="9">
    <location>
        <begin position="719"/>
        <end position="738"/>
    </location>
</feature>
<protein>
    <submittedName>
        <fullName evidence="12">Uncharacterized protein</fullName>
    </submittedName>
</protein>
<evidence type="ECO:0000256" key="9">
    <source>
        <dbReference type="SAM" id="Phobius"/>
    </source>
</evidence>
<feature type="transmembrane region" description="Helical" evidence="9">
    <location>
        <begin position="92"/>
        <end position="118"/>
    </location>
</feature>
<dbReference type="CDD" id="cd03250">
    <property type="entry name" value="ABCC_MRP_domain1"/>
    <property type="match status" value="1"/>
</dbReference>
<feature type="domain" description="ABC transporter" evidence="10">
    <location>
        <begin position="1101"/>
        <end position="1330"/>
    </location>
</feature>
<dbReference type="InterPro" id="IPR044746">
    <property type="entry name" value="ABCC_6TM_D1"/>
</dbReference>
<comment type="caution">
    <text evidence="12">The sequence shown here is derived from an EMBL/GenBank/DDBJ whole genome shotgun (WGS) entry which is preliminary data.</text>
</comment>
<dbReference type="GO" id="GO:0016887">
    <property type="term" value="F:ATP hydrolysis activity"/>
    <property type="evidence" value="ECO:0007669"/>
    <property type="project" value="InterPro"/>
</dbReference>
<sequence length="1359" mass="151039">MESKVILTETNPQEKSNFISNTFLTWSFSLLRKGYKRGLTLSDLWQARTEDASGRLGDRLEQAWQEEQDNAKKNATKPSFARAIVRSFWFEYMLCGLLVGLMMIVVRPLVPFTLAIFIDYFSNEKTPESYRVAHIFNFLMNLCCSMSALLYNHTQLSQGRVGMRIRIACCSLMYRKILKLKLAGLSKTEPGQVINLMSNDVNRFDTVTLFLNHIWISPIVVPIVCYLVWQHIGIATLAALLVAGIQTIFVQVYLSNLQGKLRGKIANRTDERVKVMSELVEGVQVIKMYAWEKPFQKLVHRLRKLEVGYILRTSFVKGFSTALGVFTERFILFSAIATFVLIGGDIRAQTAFSLVQYFNLMQLACIIFLPLALSGLAETKVTISRLEEFLLLEENYPENDITDMVLDSTPLLANEADKEENDQEKPTVSGLKISNVSARWQADSVFDTLSRITLKVEPGEFVGVAGPVGSGKSSLFQLILGELTPKVGTLSLGGARVSYASQEPWLFVATVRDNILFGLPYDRIRYNNVIAACALMRDFELFPHGDSTLVGERGISLSGGQRARIGLARACYRQADIYLLDDPLSAVDTHVGKHIVSECVMGLLEKSTRILVTHQLHHLKSADKVIVLRHGVIKNQGSFDEVSRTRLFSVLLEKQEVARAGDHMKLQRTTSVMSRASSVGKGEGIEDLVEKQEEVEEISGTGRVSGVVYSKYFGVGSDWFLLSSTVLAIILAQVITSVSDLWLTHWMNDVEAQYAGDVPLFRHSNIQQHKATDLPGYTITEDPLTTTIATITTAVMLNDTTDITLNNVTAPDFVVAPAKIDDIFYIYIWAATIFGCIIFTSGRALLFLWVCMRSSIKLHNQMFSNILSATMRFFDTNPSGRILNRFSKDMGVVDEVLPKMYLDAIQVFMVMMGILVMVAIVNPYMLLTTAVCAVFMYGITVVYLSTALDLKRMEGVSRSPVFTHVTATMSGLSTVRACQAEALLKRQFDDKQDVHTAAWYSTLVVNTAFSIWLSLVCSMYVIVVAYTFLVLDDGTTKSGNVGLAISQGMILVNMVQYGVKQATEVISQMTSVERLIQFTSLPQEETEGPSPPADWPEKARVVFEDLSLRYDKDADAVLKRLNIEIESGWKVGVVGRTGAGKSSLISALFRLAPIEGNVFIDNVDTGKIALKKLRSKIAIIPQEPVLFSASLRYNMDPFDKYTDIQIWEALEQVELKSSITALSSQVASGGSNFSAGQRQLLCLARAALARNRLLVLDEATANVDPTTDAVIQKSIRHNFADCTVITVAHRLHTVADSDRVIVMEAGQIIECGHPHELLQDVNGPFSKMVNQLGPASEQSLRELASKAYSEHNIKNAMKS</sequence>
<feature type="domain" description="ABC transporter" evidence="10">
    <location>
        <begin position="431"/>
        <end position="655"/>
    </location>
</feature>
<evidence type="ECO:0000256" key="5">
    <source>
        <dbReference type="ARBA" id="ARBA00022741"/>
    </source>
</evidence>
<dbReference type="FunFam" id="3.40.50.300:FF:000163">
    <property type="entry name" value="Multidrug resistance-associated protein member 4"/>
    <property type="match status" value="1"/>
</dbReference>
<evidence type="ECO:0000256" key="6">
    <source>
        <dbReference type="ARBA" id="ARBA00022840"/>
    </source>
</evidence>
<feature type="transmembrane region" description="Helical" evidence="9">
    <location>
        <begin position="824"/>
        <end position="852"/>
    </location>
</feature>
<evidence type="ECO:0000256" key="3">
    <source>
        <dbReference type="ARBA" id="ARBA00022692"/>
    </source>
</evidence>
<feature type="transmembrane region" description="Helical" evidence="9">
    <location>
        <begin position="130"/>
        <end position="151"/>
    </location>
</feature>
<dbReference type="Proteomes" id="UP001231518">
    <property type="component" value="Chromosome 4"/>
</dbReference>
<feature type="transmembrane region" description="Helical" evidence="9">
    <location>
        <begin position="900"/>
        <end position="920"/>
    </location>
</feature>
<dbReference type="InterPro" id="IPR017871">
    <property type="entry name" value="ABC_transporter-like_CS"/>
</dbReference>
<dbReference type="InterPro" id="IPR050173">
    <property type="entry name" value="ABC_transporter_C-like"/>
</dbReference>
<dbReference type="InterPro" id="IPR003439">
    <property type="entry name" value="ABC_transporter-like_ATP-bd"/>
</dbReference>
<keyword evidence="3 9" id="KW-0812">Transmembrane</keyword>
<dbReference type="Gene3D" id="1.20.1560.10">
    <property type="entry name" value="ABC transporter type 1, transmembrane domain"/>
    <property type="match status" value="2"/>
</dbReference>
<evidence type="ECO:0000259" key="11">
    <source>
        <dbReference type="PROSITE" id="PS50929"/>
    </source>
</evidence>
<dbReference type="InterPro" id="IPR044726">
    <property type="entry name" value="ABCC_6TM_D2"/>
</dbReference>
<feature type="transmembrane region" description="Helical" evidence="9">
    <location>
        <begin position="322"/>
        <end position="342"/>
    </location>
</feature>
<keyword evidence="2" id="KW-0813">Transport</keyword>
<evidence type="ECO:0000313" key="12">
    <source>
        <dbReference type="EMBL" id="KAJ8713561.1"/>
    </source>
</evidence>
<dbReference type="CDD" id="cd03244">
    <property type="entry name" value="ABCC_MRP_domain2"/>
    <property type="match status" value="1"/>
</dbReference>
<evidence type="ECO:0000313" key="13">
    <source>
        <dbReference type="Proteomes" id="UP001231518"/>
    </source>
</evidence>
<feature type="transmembrane region" description="Helical" evidence="9">
    <location>
        <begin position="235"/>
        <end position="254"/>
    </location>
</feature>
<dbReference type="InterPro" id="IPR027417">
    <property type="entry name" value="P-loop_NTPase"/>
</dbReference>
<name>A0AAD7YF15_MYTSE</name>
<keyword evidence="13" id="KW-1185">Reference proteome</keyword>
<evidence type="ECO:0000256" key="7">
    <source>
        <dbReference type="ARBA" id="ARBA00022989"/>
    </source>
</evidence>